<dbReference type="Pfam" id="PF13262">
    <property type="entry name" value="DUF4054"/>
    <property type="match status" value="1"/>
</dbReference>
<evidence type="ECO:0000313" key="2">
    <source>
        <dbReference type="Proteomes" id="UP000735456"/>
    </source>
</evidence>
<dbReference type="InterPro" id="IPR025127">
    <property type="entry name" value="DUF4054"/>
</dbReference>
<dbReference type="AlphaFoldDB" id="A0A9P2I5J2"/>
<sequence length="152" mass="16139">MAAIIFDADLFRQQLPAFSDVTKYPDALIDSWWIQASCYISTEDYGWLNGNSRALAINLLAAHLLTLSAQGAGASGSSSIAGAGGIVTGATIDKVSVSLAPPPTATDEWDYWLSLTPFGQRLLALLRVKSVGGFYVGLLPERAAFRKVGGVF</sequence>
<reference evidence="1" key="1">
    <citation type="submission" date="2018-06" db="EMBL/GenBank/DDBJ databases">
        <authorList>
            <consortium name="GenomeTrakr network: Whole genome sequencing for foodborne pathogen traceback"/>
        </authorList>
    </citation>
    <scope>NUCLEOTIDE SEQUENCE</scope>
    <source>
        <strain evidence="1">PSU-0700</strain>
    </source>
</reference>
<organism evidence="1 2">
    <name type="scientific">Escherichia coli O8</name>
    <dbReference type="NCBI Taxonomy" id="1010796"/>
    <lineage>
        <taxon>Bacteria</taxon>
        <taxon>Pseudomonadati</taxon>
        <taxon>Pseudomonadota</taxon>
        <taxon>Gammaproteobacteria</taxon>
        <taxon>Enterobacterales</taxon>
        <taxon>Enterobacteriaceae</taxon>
        <taxon>Escherichia</taxon>
    </lineage>
</organism>
<gene>
    <name evidence="1" type="ORF">DP913_00505</name>
</gene>
<evidence type="ECO:0000313" key="1">
    <source>
        <dbReference type="EMBL" id="EFO3163547.1"/>
    </source>
</evidence>
<protein>
    <submittedName>
        <fullName evidence="1">DUF4054 domain-containing protein</fullName>
    </submittedName>
</protein>
<proteinExistence type="predicted"/>
<dbReference type="Proteomes" id="UP000735456">
    <property type="component" value="Unassembled WGS sequence"/>
</dbReference>
<comment type="caution">
    <text evidence="1">The sequence shown here is derived from an EMBL/GenBank/DDBJ whole genome shotgun (WGS) entry which is preliminary data.</text>
</comment>
<dbReference type="EMBL" id="AATQVU010000001">
    <property type="protein sequence ID" value="EFO3163547.1"/>
    <property type="molecule type" value="Genomic_DNA"/>
</dbReference>
<name>A0A9P2I5J2_ECOLX</name>
<accession>A0A9P2I5J2</accession>